<gene>
    <name evidence="1" type="ORF">SMONO_v1c03270</name>
</gene>
<sequence>MKLNRDIWKFNDVVKTLTVEEKDFTKKINYYFNDLKKLFLNSGIHLKKVGDFSYNSYKKINKVFNLDLVAVKYVTKSSIKFSGFQNLILEISKKYNGLPEIHTDKNYINLIFNYKNTKINFRIIPLIAKNIDNEIQCRVNRNGIIQEDLVLNLTNDFKKANKLSSGLLVSIKRIINYIMNGEFNYSYDIDFILLRWFYEYVSKTIDEFILERYIKRDLEMNVKQFMEDENLRKWIKKNVSFFDLVSFIFLKVDSTNTYYFNQFNFEFEEMFDGISRYSLNTNSNFKLPIDYLSEIKLFDTDLIEDKIYIQSNISNENGLSGVSWEKFKNEGNRYIVSPVMRSGVANFAMFQKWLTAKSNELYMKLNDDLKAEIKSTKQREAMGELNEIANEWLTKYNLKLKYIQPYFDKKYPFASNYEIDQLASLIIQTVDKIDFKQWIIKNDN</sequence>
<protein>
    <submittedName>
        <fullName evidence="1">Uncharacterized protein</fullName>
    </submittedName>
</protein>
<dbReference type="KEGG" id="smoo:SMONO_v1c03270"/>
<reference evidence="1 2" key="1">
    <citation type="submission" date="2017-12" db="EMBL/GenBank/DDBJ databases">
        <title>Complete genome sequence of Spiroplasma monobiae MQ-1 (ATCC 33825).</title>
        <authorList>
            <person name="Tsai Y.-M."/>
            <person name="Lo W.-S."/>
            <person name="Wu P.-S."/>
            <person name="Cho S.-T."/>
            <person name="Kuo C.-H."/>
        </authorList>
    </citation>
    <scope>NUCLEOTIDE SEQUENCE [LARGE SCALE GENOMIC DNA]</scope>
    <source>
        <strain evidence="1 2">MQ-1</strain>
    </source>
</reference>
<organism evidence="1 2">
    <name type="scientific">Spiroplasma monobiae MQ-1</name>
    <dbReference type="NCBI Taxonomy" id="1336748"/>
    <lineage>
        <taxon>Bacteria</taxon>
        <taxon>Bacillati</taxon>
        <taxon>Mycoplasmatota</taxon>
        <taxon>Mollicutes</taxon>
        <taxon>Entomoplasmatales</taxon>
        <taxon>Spiroplasmataceae</taxon>
        <taxon>Spiroplasma</taxon>
    </lineage>
</organism>
<proteinExistence type="predicted"/>
<keyword evidence="2" id="KW-1185">Reference proteome</keyword>
<evidence type="ECO:0000313" key="2">
    <source>
        <dbReference type="Proteomes" id="UP000234790"/>
    </source>
</evidence>
<dbReference type="OrthoDB" id="387437at2"/>
<evidence type="ECO:0000313" key="1">
    <source>
        <dbReference type="EMBL" id="AUM62576.1"/>
    </source>
</evidence>
<name>A0A2K9LU39_SPISQ</name>
<dbReference type="EMBL" id="CP025543">
    <property type="protein sequence ID" value="AUM62576.1"/>
    <property type="molecule type" value="Genomic_DNA"/>
</dbReference>
<dbReference type="RefSeq" id="WP_101780637.1">
    <property type="nucleotide sequence ID" value="NZ_CP025543.1"/>
</dbReference>
<dbReference type="Proteomes" id="UP000234790">
    <property type="component" value="Chromosome"/>
</dbReference>
<dbReference type="AlphaFoldDB" id="A0A2K9LU39"/>
<accession>A0A2K9LU39</accession>